<evidence type="ECO:0000256" key="6">
    <source>
        <dbReference type="ARBA" id="ARBA00023015"/>
    </source>
</evidence>
<keyword evidence="2" id="KW-0479">Metal-binding</keyword>
<evidence type="ECO:0000256" key="2">
    <source>
        <dbReference type="ARBA" id="ARBA00022723"/>
    </source>
</evidence>
<reference evidence="12 13" key="1">
    <citation type="submission" date="2019-02" db="EMBL/GenBank/DDBJ databases">
        <title>Opniocepnalus argus genome.</title>
        <authorList>
            <person name="Zhou C."/>
            <person name="Xiao S."/>
        </authorList>
    </citation>
    <scope>NUCLEOTIDE SEQUENCE [LARGE SCALE GENOMIC DNA]</scope>
    <source>
        <strain evidence="12">OARG1902GOOAL</strain>
        <tissue evidence="12">Muscle</tissue>
    </source>
</reference>
<dbReference type="AlphaFoldDB" id="A0A6G1QWJ7"/>
<dbReference type="GO" id="GO:0008270">
    <property type="term" value="F:zinc ion binding"/>
    <property type="evidence" value="ECO:0007669"/>
    <property type="project" value="UniProtKB-KW"/>
</dbReference>
<keyword evidence="6" id="KW-0805">Transcription regulation</keyword>
<keyword evidence="3" id="KW-0677">Repeat</keyword>
<reference evidence="13" key="2">
    <citation type="submission" date="2019-02" db="EMBL/GenBank/DDBJ databases">
        <title>Opniocepnalus argus Var Kimnra genome.</title>
        <authorList>
            <person name="Zhou C."/>
            <person name="Xiao S."/>
        </authorList>
    </citation>
    <scope>NUCLEOTIDE SEQUENCE [LARGE SCALE GENOMIC DNA]</scope>
</reference>
<feature type="region of interest" description="Disordered" evidence="10">
    <location>
        <begin position="99"/>
        <end position="148"/>
    </location>
</feature>
<evidence type="ECO:0000259" key="11">
    <source>
        <dbReference type="PROSITE" id="PS50157"/>
    </source>
</evidence>
<feature type="domain" description="C2H2-type" evidence="11">
    <location>
        <begin position="309"/>
        <end position="329"/>
    </location>
</feature>
<keyword evidence="13" id="KW-1185">Reference proteome</keyword>
<keyword evidence="7" id="KW-0804">Transcription</keyword>
<feature type="domain" description="C2H2-type" evidence="11">
    <location>
        <begin position="440"/>
        <end position="467"/>
    </location>
</feature>
<evidence type="ECO:0000313" key="13">
    <source>
        <dbReference type="Proteomes" id="UP000503349"/>
    </source>
</evidence>
<feature type="compositionally biased region" description="Polar residues" evidence="10">
    <location>
        <begin position="287"/>
        <end position="304"/>
    </location>
</feature>
<evidence type="ECO:0000256" key="5">
    <source>
        <dbReference type="ARBA" id="ARBA00022833"/>
    </source>
</evidence>
<evidence type="ECO:0000256" key="8">
    <source>
        <dbReference type="ARBA" id="ARBA00023242"/>
    </source>
</evidence>
<accession>A0A6G1QWJ7</accession>
<feature type="domain" description="C2H2-type" evidence="11">
    <location>
        <begin position="412"/>
        <end position="439"/>
    </location>
</feature>
<feature type="domain" description="C2H2-type" evidence="11">
    <location>
        <begin position="357"/>
        <end position="384"/>
    </location>
</feature>
<keyword evidence="8" id="KW-0539">Nucleus</keyword>
<dbReference type="PROSITE" id="PS00028">
    <property type="entry name" value="ZINC_FINGER_C2H2_1"/>
    <property type="match status" value="5"/>
</dbReference>
<dbReference type="PANTHER" id="PTHR16515">
    <property type="entry name" value="PR DOMAIN ZINC FINGER PROTEIN"/>
    <property type="match status" value="1"/>
</dbReference>
<dbReference type="PANTHER" id="PTHR16515:SF66">
    <property type="entry name" value="C2H2-TYPE DOMAIN-CONTAINING PROTEIN"/>
    <property type="match status" value="1"/>
</dbReference>
<dbReference type="PROSITE" id="PS50157">
    <property type="entry name" value="ZINC_FINGER_C2H2_2"/>
    <property type="match status" value="5"/>
</dbReference>
<feature type="region of interest" description="Disordered" evidence="10">
    <location>
        <begin position="53"/>
        <end position="73"/>
    </location>
</feature>
<gene>
    <name evidence="12" type="ORF">EXN66_Car000076</name>
</gene>
<dbReference type="EMBL" id="CM015712">
    <property type="protein sequence ID" value="KAF3706905.1"/>
    <property type="molecule type" value="Genomic_DNA"/>
</dbReference>
<dbReference type="InterPro" id="IPR013087">
    <property type="entry name" value="Znf_C2H2_type"/>
</dbReference>
<dbReference type="Pfam" id="PF12874">
    <property type="entry name" value="zf-met"/>
    <property type="match status" value="1"/>
</dbReference>
<evidence type="ECO:0000256" key="3">
    <source>
        <dbReference type="ARBA" id="ARBA00022737"/>
    </source>
</evidence>
<evidence type="ECO:0000313" key="12">
    <source>
        <dbReference type="EMBL" id="KAF3706905.1"/>
    </source>
</evidence>
<feature type="domain" description="C2H2-type" evidence="11">
    <location>
        <begin position="468"/>
        <end position="495"/>
    </location>
</feature>
<evidence type="ECO:0000256" key="1">
    <source>
        <dbReference type="ARBA" id="ARBA00004123"/>
    </source>
</evidence>
<dbReference type="SUPFAM" id="SSF57667">
    <property type="entry name" value="beta-beta-alpha zinc fingers"/>
    <property type="match status" value="3"/>
</dbReference>
<evidence type="ECO:0000256" key="9">
    <source>
        <dbReference type="PROSITE-ProRule" id="PRU00042"/>
    </source>
</evidence>
<keyword evidence="4 9" id="KW-0863">Zinc-finger</keyword>
<protein>
    <submittedName>
        <fullName evidence="12">Zinc finger protein 460 Zinc finger protein 272 Zinc finger protein HZF8</fullName>
    </submittedName>
</protein>
<name>A0A6G1QWJ7_CHAAH</name>
<proteinExistence type="predicted"/>
<dbReference type="SMART" id="SM00355">
    <property type="entry name" value="ZnF_C2H2"/>
    <property type="match status" value="6"/>
</dbReference>
<evidence type="ECO:0000256" key="7">
    <source>
        <dbReference type="ARBA" id="ARBA00023163"/>
    </source>
</evidence>
<feature type="compositionally biased region" description="Basic and acidic residues" evidence="10">
    <location>
        <begin position="136"/>
        <end position="148"/>
    </location>
</feature>
<dbReference type="InterPro" id="IPR050331">
    <property type="entry name" value="Zinc_finger"/>
</dbReference>
<sequence length="514" mass="58495">MLKLDVLRMFVDKRLSAVTDDIFRCLARTVAEYEHQVLRLKQDIDRQRRLLEAAGAAGDTPEDRTGDGARERPGGVLQVFTTEEEAQVRGQILHIKEEDRALASDETDPELTQNSDWLRERPETKCAPPSNQIQSGREEVEPQPAKDNHKVVVVKQEGDEGCMMLEASATAEKSSQTQGVLRGFTTQEEKQVRRWSLRSLHIKQEEGEDVASEPDETESKFTLIPDWLMESDEGSSSSNQIQSHREEQLLPTHLDRPMTPEPEEACTLSDHNRDSVVQSDSTEDSSDAQSEPGLQSQENWNRPSADQDLVCGSCGREFSSKQTLKKHIKQNLVPDQDQLSCSRRRQRIPYQSPAKKFSCRICGTMFYTQGLLVRHAEIHCRELESRCGACGDQLESTDALRNHLWSHKVLGSTCDVCGKKCTSIATMQIHKRVHTGEKPYHCGFCSRDFSRKESLERHLKLHCGDKQHHCGLCRRAFTRREYLIQHMEASHPERPSPTEGHFSLMLRNMSEKQP</sequence>
<dbReference type="FunFam" id="3.30.160.60:FF:000032">
    <property type="entry name" value="Krueppel-like factor 4"/>
    <property type="match status" value="1"/>
</dbReference>
<keyword evidence="5" id="KW-0862">Zinc</keyword>
<dbReference type="Proteomes" id="UP000503349">
    <property type="component" value="Chromosome 1"/>
</dbReference>
<dbReference type="Pfam" id="PF00096">
    <property type="entry name" value="zf-C2H2"/>
    <property type="match status" value="3"/>
</dbReference>
<comment type="subcellular location">
    <subcellularLocation>
        <location evidence="1">Nucleus</location>
    </subcellularLocation>
</comment>
<dbReference type="InterPro" id="IPR036236">
    <property type="entry name" value="Znf_C2H2_sf"/>
</dbReference>
<feature type="compositionally biased region" description="Basic and acidic residues" evidence="10">
    <location>
        <begin position="61"/>
        <end position="73"/>
    </location>
</feature>
<organism evidence="12 13">
    <name type="scientific">Channa argus</name>
    <name type="common">Northern snakehead</name>
    <name type="synonym">Ophicephalus argus</name>
    <dbReference type="NCBI Taxonomy" id="215402"/>
    <lineage>
        <taxon>Eukaryota</taxon>
        <taxon>Metazoa</taxon>
        <taxon>Chordata</taxon>
        <taxon>Craniata</taxon>
        <taxon>Vertebrata</taxon>
        <taxon>Euteleostomi</taxon>
        <taxon>Actinopterygii</taxon>
        <taxon>Neopterygii</taxon>
        <taxon>Teleostei</taxon>
        <taxon>Neoteleostei</taxon>
        <taxon>Acanthomorphata</taxon>
        <taxon>Anabantaria</taxon>
        <taxon>Anabantiformes</taxon>
        <taxon>Channoidei</taxon>
        <taxon>Channidae</taxon>
        <taxon>Channa</taxon>
    </lineage>
</organism>
<dbReference type="GO" id="GO:0010468">
    <property type="term" value="P:regulation of gene expression"/>
    <property type="evidence" value="ECO:0007669"/>
    <property type="project" value="TreeGrafter"/>
</dbReference>
<dbReference type="GO" id="GO:0005634">
    <property type="term" value="C:nucleus"/>
    <property type="evidence" value="ECO:0007669"/>
    <property type="project" value="UniProtKB-SubCell"/>
</dbReference>
<evidence type="ECO:0000256" key="4">
    <source>
        <dbReference type="ARBA" id="ARBA00022771"/>
    </source>
</evidence>
<dbReference type="Gene3D" id="3.30.160.60">
    <property type="entry name" value="Classic Zinc Finger"/>
    <property type="match status" value="4"/>
</dbReference>
<evidence type="ECO:0000256" key="10">
    <source>
        <dbReference type="SAM" id="MobiDB-lite"/>
    </source>
</evidence>
<feature type="region of interest" description="Disordered" evidence="10">
    <location>
        <begin position="252"/>
        <end position="304"/>
    </location>
</feature>